<evidence type="ECO:0000256" key="2">
    <source>
        <dbReference type="SAM" id="Phobius"/>
    </source>
</evidence>
<dbReference type="EMBL" id="JAIZPD010000013">
    <property type="protein sequence ID" value="KAH0959260.1"/>
    <property type="molecule type" value="Genomic_DNA"/>
</dbReference>
<reference evidence="4" key="1">
    <citation type="submission" date="2021-09" db="EMBL/GenBank/DDBJ databases">
        <title>A high-quality genome of the endoparasitic fungus Hirsutella rhossiliensis with a comparison of Hirsutella genomes reveals transposable elements contributing to genome size variation.</title>
        <authorList>
            <person name="Lin R."/>
            <person name="Jiao Y."/>
            <person name="Sun X."/>
            <person name="Ling J."/>
            <person name="Xie B."/>
            <person name="Cheng X."/>
        </authorList>
    </citation>
    <scope>NUCLEOTIDE SEQUENCE</scope>
    <source>
        <strain evidence="4">HR02</strain>
    </source>
</reference>
<gene>
    <name evidence="4" type="ORF">HRG_09721</name>
</gene>
<feature type="compositionally biased region" description="Acidic residues" evidence="1">
    <location>
        <begin position="89"/>
        <end position="116"/>
    </location>
</feature>
<dbReference type="GO" id="GO:0003964">
    <property type="term" value="F:RNA-directed DNA polymerase activity"/>
    <property type="evidence" value="ECO:0007669"/>
    <property type="project" value="UniProtKB-KW"/>
</dbReference>
<evidence type="ECO:0000313" key="4">
    <source>
        <dbReference type="EMBL" id="KAH0959260.1"/>
    </source>
</evidence>
<proteinExistence type="predicted"/>
<feature type="domain" description="Retroviral polymerase SH3-like" evidence="3">
    <location>
        <begin position="8"/>
        <end position="59"/>
    </location>
</feature>
<feature type="compositionally biased region" description="Basic residues" evidence="1">
    <location>
        <begin position="244"/>
        <end position="253"/>
    </location>
</feature>
<sequence length="415" mass="47793">MTSNAQLKRKRLQKLDPRAYIGYLVGYNSTNIFRIWIPHLKKVISTRDVIFDELTYFDGKFEQPTLLASINELVQRVEIPEDQRANQEILDEESEEEEFDDFEEEEEETENDDEEAEKLQQEEASLMTPPATDDELDSIFSVLLPVSNPEGVWKKRDPLRPSKKRVSFILPNVDFTISRPNDSTPLISPNLTLEQPDLMPLTKESLYVTGISQEDRFPDRFHDFHSTPIKNGIHGAFTAGRLFKPKTTKRTHKKDLPDPPETQKQLHRHPFKEEFIKAQKDHLQSHEEMGSFLEVPWKRAAGKQVLGCMWVFIYKTDKHGFLQKCKARLVVCGNQQKKGDLPTRATTLAGMSFRALMAIAAEYDLELDQMDAVNAFVNCPLDEDSASQEGSYYLGKLFMDYDGRLFFGNSTLRVH</sequence>
<keyword evidence="4" id="KW-0548">Nucleotidyltransferase</keyword>
<keyword evidence="2" id="KW-0472">Membrane</keyword>
<keyword evidence="5" id="KW-1185">Reference proteome</keyword>
<protein>
    <submittedName>
        <fullName evidence="4">Reverse transcriptase (RNA-dependent DNA polymerase) domain-containing protein</fullName>
    </submittedName>
</protein>
<accession>A0A9P8MQ57</accession>
<evidence type="ECO:0000313" key="5">
    <source>
        <dbReference type="Proteomes" id="UP000824596"/>
    </source>
</evidence>
<dbReference type="AlphaFoldDB" id="A0A9P8MQ57"/>
<dbReference type="RefSeq" id="XP_044716773.1">
    <property type="nucleotide sequence ID" value="XM_044868192.1"/>
</dbReference>
<keyword evidence="4" id="KW-0695">RNA-directed DNA polymerase</keyword>
<evidence type="ECO:0000256" key="1">
    <source>
        <dbReference type="SAM" id="MobiDB-lite"/>
    </source>
</evidence>
<dbReference type="Proteomes" id="UP000824596">
    <property type="component" value="Unassembled WGS sequence"/>
</dbReference>
<feature type="transmembrane region" description="Helical" evidence="2">
    <location>
        <begin position="20"/>
        <end position="37"/>
    </location>
</feature>
<keyword evidence="2" id="KW-0812">Transmembrane</keyword>
<evidence type="ECO:0000259" key="3">
    <source>
        <dbReference type="Pfam" id="PF25597"/>
    </source>
</evidence>
<comment type="caution">
    <text evidence="4">The sequence shown here is derived from an EMBL/GenBank/DDBJ whole genome shotgun (WGS) entry which is preliminary data.</text>
</comment>
<feature type="region of interest" description="Disordered" evidence="1">
    <location>
        <begin position="244"/>
        <end position="268"/>
    </location>
</feature>
<name>A0A9P8MQ57_9HYPO</name>
<dbReference type="GeneID" id="68358850"/>
<dbReference type="Pfam" id="PF25597">
    <property type="entry name" value="SH3_retrovirus"/>
    <property type="match status" value="1"/>
</dbReference>
<dbReference type="OrthoDB" id="5017987at2759"/>
<keyword evidence="4" id="KW-0808">Transferase</keyword>
<feature type="region of interest" description="Disordered" evidence="1">
    <location>
        <begin position="84"/>
        <end position="121"/>
    </location>
</feature>
<keyword evidence="2" id="KW-1133">Transmembrane helix</keyword>
<dbReference type="InterPro" id="IPR057670">
    <property type="entry name" value="SH3_retrovirus"/>
</dbReference>
<organism evidence="4 5">
    <name type="scientific">Hirsutella rhossiliensis</name>
    <dbReference type="NCBI Taxonomy" id="111463"/>
    <lineage>
        <taxon>Eukaryota</taxon>
        <taxon>Fungi</taxon>
        <taxon>Dikarya</taxon>
        <taxon>Ascomycota</taxon>
        <taxon>Pezizomycotina</taxon>
        <taxon>Sordariomycetes</taxon>
        <taxon>Hypocreomycetidae</taxon>
        <taxon>Hypocreales</taxon>
        <taxon>Ophiocordycipitaceae</taxon>
        <taxon>Hirsutella</taxon>
    </lineage>
</organism>